<dbReference type="InterPro" id="IPR000210">
    <property type="entry name" value="BTB/POZ_dom"/>
</dbReference>
<comment type="caution">
    <text evidence="2">The sequence shown here is derived from an EMBL/GenBank/DDBJ whole genome shotgun (WGS) entry which is preliminary data.</text>
</comment>
<dbReference type="CDD" id="cd18186">
    <property type="entry name" value="BTB_POZ_ZBTB_KLHL-like"/>
    <property type="match status" value="1"/>
</dbReference>
<dbReference type="EMBL" id="NHZQ01000447">
    <property type="protein sequence ID" value="PSK34142.1"/>
    <property type="molecule type" value="Genomic_DNA"/>
</dbReference>
<dbReference type="STRING" id="40998.A0A2P7YDU2"/>
<dbReference type="Gene3D" id="3.30.710.10">
    <property type="entry name" value="Potassium Channel Kv1.1, Chain A"/>
    <property type="match status" value="1"/>
</dbReference>
<dbReference type="SUPFAM" id="SSF54695">
    <property type="entry name" value="POZ domain"/>
    <property type="match status" value="1"/>
</dbReference>
<accession>A0A2P7YDU2</accession>
<dbReference type="PROSITE" id="PS50097">
    <property type="entry name" value="BTB"/>
    <property type="match status" value="1"/>
</dbReference>
<sequence>MEVAGGSGSSNDDKDPEREAWEKRYVNQYNDTVTLVVGEERQEFHVNKTVLTQISPFFKAAFDGAWTESRSKTMELPDIEPILFAALIDWAYSGSIVSEHAVMGENYCLTVRSLVQLHIIADRFQIPALKNDTNDGIFESYEDLFKMDISNLHDAFEKLPEDSTLQCLLVDMWTRGGSLVGTTIKLVESLPKMALRVINAYESGANANDRWNKHDYHENVRPVLSSYESE</sequence>
<dbReference type="AlphaFoldDB" id="A0A2P7YDU2"/>
<feature type="domain" description="BTB" evidence="1">
    <location>
        <begin position="31"/>
        <end position="100"/>
    </location>
</feature>
<dbReference type="Proteomes" id="UP000243723">
    <property type="component" value="Unassembled WGS sequence"/>
</dbReference>
<keyword evidence="3" id="KW-1185">Reference proteome</keyword>
<dbReference type="PANTHER" id="PTHR47843">
    <property type="entry name" value="BTB DOMAIN-CONTAINING PROTEIN-RELATED"/>
    <property type="match status" value="1"/>
</dbReference>
<gene>
    <name evidence="2" type="ORF">B9Z65_8468</name>
</gene>
<evidence type="ECO:0000259" key="1">
    <source>
        <dbReference type="PROSITE" id="PS50097"/>
    </source>
</evidence>
<evidence type="ECO:0000313" key="3">
    <source>
        <dbReference type="Proteomes" id="UP000243723"/>
    </source>
</evidence>
<dbReference type="SMART" id="SM00225">
    <property type="entry name" value="BTB"/>
    <property type="match status" value="1"/>
</dbReference>
<reference evidence="2 3" key="1">
    <citation type="submission" date="2017-05" db="EMBL/GenBank/DDBJ databases">
        <title>Draft genome sequence of Elsinoe australis.</title>
        <authorList>
            <person name="Cheng Q."/>
        </authorList>
    </citation>
    <scope>NUCLEOTIDE SEQUENCE [LARGE SCALE GENOMIC DNA]</scope>
    <source>
        <strain evidence="2 3">NL1</strain>
    </source>
</reference>
<dbReference type="Pfam" id="PF00651">
    <property type="entry name" value="BTB"/>
    <property type="match status" value="1"/>
</dbReference>
<dbReference type="PANTHER" id="PTHR47843:SF2">
    <property type="entry name" value="BTB DOMAIN-CONTAINING PROTEIN"/>
    <property type="match status" value="1"/>
</dbReference>
<protein>
    <submittedName>
        <fullName evidence="2">Germ cell-less protein-like 1</fullName>
    </submittedName>
</protein>
<organism evidence="2 3">
    <name type="scientific">Elsinoe australis</name>
    <dbReference type="NCBI Taxonomy" id="40998"/>
    <lineage>
        <taxon>Eukaryota</taxon>
        <taxon>Fungi</taxon>
        <taxon>Dikarya</taxon>
        <taxon>Ascomycota</taxon>
        <taxon>Pezizomycotina</taxon>
        <taxon>Dothideomycetes</taxon>
        <taxon>Dothideomycetidae</taxon>
        <taxon>Myriangiales</taxon>
        <taxon>Elsinoaceae</taxon>
        <taxon>Elsinoe</taxon>
    </lineage>
</organism>
<proteinExistence type="predicted"/>
<dbReference type="OrthoDB" id="194443at2759"/>
<evidence type="ECO:0000313" key="2">
    <source>
        <dbReference type="EMBL" id="PSK34142.1"/>
    </source>
</evidence>
<name>A0A2P7YDU2_9PEZI</name>
<dbReference type="InterPro" id="IPR011333">
    <property type="entry name" value="SKP1/BTB/POZ_sf"/>
</dbReference>